<dbReference type="AlphaFoldDB" id="A0A080YVK6"/>
<organism evidence="2 3">
    <name type="scientific">Phytophthora nicotianae P1976</name>
    <dbReference type="NCBI Taxonomy" id="1317066"/>
    <lineage>
        <taxon>Eukaryota</taxon>
        <taxon>Sar</taxon>
        <taxon>Stramenopiles</taxon>
        <taxon>Oomycota</taxon>
        <taxon>Peronosporomycetes</taxon>
        <taxon>Peronosporales</taxon>
        <taxon>Peronosporaceae</taxon>
        <taxon>Phytophthora</taxon>
    </lineage>
</organism>
<protein>
    <submittedName>
        <fullName evidence="2">Uncharacterized protein</fullName>
    </submittedName>
</protein>
<accession>A0A080YVK6</accession>
<evidence type="ECO:0000256" key="1">
    <source>
        <dbReference type="SAM" id="MobiDB-lite"/>
    </source>
</evidence>
<name>A0A080YVK6_PHYNI</name>
<dbReference type="EMBL" id="ANJA01005238">
    <property type="protein sequence ID" value="ETO58417.1"/>
    <property type="molecule type" value="Genomic_DNA"/>
</dbReference>
<reference evidence="2 3" key="1">
    <citation type="submission" date="2013-11" db="EMBL/GenBank/DDBJ databases">
        <title>The Genome Sequence of Phytophthora parasitica P1976.</title>
        <authorList>
            <consortium name="The Broad Institute Genomics Platform"/>
            <person name="Russ C."/>
            <person name="Tyler B."/>
            <person name="Panabieres F."/>
            <person name="Shan W."/>
            <person name="Tripathy S."/>
            <person name="Grunwald N."/>
            <person name="Machado M."/>
            <person name="Johnson C.S."/>
            <person name="Walker B."/>
            <person name="Young S."/>
            <person name="Zeng Q."/>
            <person name="Gargeya S."/>
            <person name="Fitzgerald M."/>
            <person name="Haas B."/>
            <person name="Abouelleil A."/>
            <person name="Allen A.W."/>
            <person name="Alvarado L."/>
            <person name="Arachchi H.M."/>
            <person name="Berlin A.M."/>
            <person name="Chapman S.B."/>
            <person name="Gainer-Dewar J."/>
            <person name="Goldberg J."/>
            <person name="Griggs A."/>
            <person name="Gujja S."/>
            <person name="Hansen M."/>
            <person name="Howarth C."/>
            <person name="Imamovic A."/>
            <person name="Ireland A."/>
            <person name="Larimer J."/>
            <person name="McCowan C."/>
            <person name="Murphy C."/>
            <person name="Pearson M."/>
            <person name="Poon T.W."/>
            <person name="Priest M."/>
            <person name="Roberts A."/>
            <person name="Saif S."/>
            <person name="Shea T."/>
            <person name="Sisk P."/>
            <person name="Sykes S."/>
            <person name="Wortman J."/>
            <person name="Nusbaum C."/>
            <person name="Birren B."/>
        </authorList>
    </citation>
    <scope>NUCLEOTIDE SEQUENCE [LARGE SCALE GENOMIC DNA]</scope>
    <source>
        <strain evidence="2 3">P1976</strain>
    </source>
</reference>
<dbReference type="Proteomes" id="UP000028582">
    <property type="component" value="Unassembled WGS sequence"/>
</dbReference>
<proteinExistence type="predicted"/>
<evidence type="ECO:0000313" key="2">
    <source>
        <dbReference type="EMBL" id="ETO58417.1"/>
    </source>
</evidence>
<sequence length="53" mass="5749">MSDPTQPVQRRFGGAGGSFQTVLSRRPVRESRSTLDRATDTLGADVVNDLQTT</sequence>
<gene>
    <name evidence="2" type="ORF">F444_23208</name>
</gene>
<comment type="caution">
    <text evidence="2">The sequence shown here is derived from an EMBL/GenBank/DDBJ whole genome shotgun (WGS) entry which is preliminary data.</text>
</comment>
<feature type="compositionally biased region" description="Basic and acidic residues" evidence="1">
    <location>
        <begin position="27"/>
        <end position="39"/>
    </location>
</feature>
<evidence type="ECO:0000313" key="3">
    <source>
        <dbReference type="Proteomes" id="UP000028582"/>
    </source>
</evidence>
<feature type="region of interest" description="Disordered" evidence="1">
    <location>
        <begin position="1"/>
        <end position="53"/>
    </location>
</feature>